<protein>
    <submittedName>
        <fullName evidence="2">Uncharacterized protein</fullName>
    </submittedName>
</protein>
<feature type="region of interest" description="Disordered" evidence="1">
    <location>
        <begin position="180"/>
        <end position="217"/>
    </location>
</feature>
<evidence type="ECO:0000256" key="1">
    <source>
        <dbReference type="SAM" id="MobiDB-lite"/>
    </source>
</evidence>
<feature type="compositionally biased region" description="Basic residues" evidence="1">
    <location>
        <begin position="143"/>
        <end position="156"/>
    </location>
</feature>
<sequence>MDPSYYGGRDAYTQMRMRQFEQCDGYDPKADTRPRVKSRGRAPVEQAERPPLWSYYTDQGVRGPAYAIEERREPRSQSKDYVGGVEHRGRDFTRARDRVMPPVRESRPVAKSYYTDQGAYGPGYAIPLRGGGNEIDERSYRPQSKHNHSSHRLYNRRTREDRYIERDDYARGAEYSSRLNASSNSGHYEESFRKSGAVEPYGNEGGEYGRYFSGDARPPRGESYASGYAFEHGSESRGRLRKESAYDAWEYGAM</sequence>
<evidence type="ECO:0000313" key="3">
    <source>
        <dbReference type="Proteomes" id="UP001056384"/>
    </source>
</evidence>
<dbReference type="Proteomes" id="UP001056384">
    <property type="component" value="Chromosome 9"/>
</dbReference>
<proteinExistence type="predicted"/>
<accession>A0A9Q9B4M0</accession>
<keyword evidence="3" id="KW-1185">Reference proteome</keyword>
<feature type="compositionally biased region" description="Basic and acidic residues" evidence="1">
    <location>
        <begin position="23"/>
        <end position="34"/>
    </location>
</feature>
<gene>
    <name evidence="2" type="ORF">Slin15195_G104150</name>
</gene>
<organism evidence="2 3">
    <name type="scientific">Septoria linicola</name>
    <dbReference type="NCBI Taxonomy" id="215465"/>
    <lineage>
        <taxon>Eukaryota</taxon>
        <taxon>Fungi</taxon>
        <taxon>Dikarya</taxon>
        <taxon>Ascomycota</taxon>
        <taxon>Pezizomycotina</taxon>
        <taxon>Dothideomycetes</taxon>
        <taxon>Dothideomycetidae</taxon>
        <taxon>Mycosphaerellales</taxon>
        <taxon>Mycosphaerellaceae</taxon>
        <taxon>Septoria</taxon>
    </lineage>
</organism>
<feature type="region of interest" description="Disordered" evidence="1">
    <location>
        <begin position="23"/>
        <end position="56"/>
    </location>
</feature>
<reference evidence="2" key="1">
    <citation type="submission" date="2022-06" db="EMBL/GenBank/DDBJ databases">
        <title>Complete genome sequences of two strains of the flax pathogen Septoria linicola.</title>
        <authorList>
            <person name="Lapalu N."/>
            <person name="Simon A."/>
            <person name="Demenou B."/>
            <person name="Paumier D."/>
            <person name="Guillot M.-P."/>
            <person name="Gout L."/>
            <person name="Valade R."/>
        </authorList>
    </citation>
    <scope>NUCLEOTIDE SEQUENCE</scope>
    <source>
        <strain evidence="2">SE15195</strain>
    </source>
</reference>
<evidence type="ECO:0000313" key="2">
    <source>
        <dbReference type="EMBL" id="USW57096.1"/>
    </source>
</evidence>
<dbReference type="OrthoDB" id="3649892at2759"/>
<name>A0A9Q9B4M0_9PEZI</name>
<dbReference type="EMBL" id="CP099426">
    <property type="protein sequence ID" value="USW57096.1"/>
    <property type="molecule type" value="Genomic_DNA"/>
</dbReference>
<feature type="region of interest" description="Disordered" evidence="1">
    <location>
        <begin position="130"/>
        <end position="158"/>
    </location>
</feature>
<dbReference type="AlphaFoldDB" id="A0A9Q9B4M0"/>